<gene>
    <name evidence="1" type="ORF">DX914_16645</name>
</gene>
<sequence>MLRWPFLLALGLLMLNDAVLKAAWHNAFTGKLSDFAGVFAFAWFWSVVIGRARLAIHVAVAVAFVWWKSPWSSAAIEVWNALPWFDVARVVDYGDLWALVVLPVSLHLLRRSSEPVAQGAAAWPALSVAAISLIAFTATSKAPLMVNVPKEAVVYLAPLAPDQLLLHSNPDGDRELADPERYPFVFRWHDCAVTAEFDLQSAGTTTQMTLRRFISIDCDVDQAELSDLFRSLQPALRSRLGARLLRPYAVPENCCSGASRF</sequence>
<proteinExistence type="predicted"/>
<name>A0A371JYB0_9GAMM</name>
<evidence type="ECO:0000313" key="1">
    <source>
        <dbReference type="EMBL" id="RDZ26610.1"/>
    </source>
</evidence>
<dbReference type="EMBL" id="QTSU01000003">
    <property type="protein sequence ID" value="RDZ26610.1"/>
    <property type="molecule type" value="Genomic_DNA"/>
</dbReference>
<organism evidence="1 2">
    <name type="scientific">Lysobacter silvisoli</name>
    <dbReference type="NCBI Taxonomy" id="2293254"/>
    <lineage>
        <taxon>Bacteria</taxon>
        <taxon>Pseudomonadati</taxon>
        <taxon>Pseudomonadota</taxon>
        <taxon>Gammaproteobacteria</taxon>
        <taxon>Lysobacterales</taxon>
        <taxon>Lysobacteraceae</taxon>
        <taxon>Lysobacter</taxon>
    </lineage>
</organism>
<protein>
    <submittedName>
        <fullName evidence="1">Uncharacterized protein</fullName>
    </submittedName>
</protein>
<reference evidence="1 2" key="1">
    <citation type="submission" date="2018-08" db="EMBL/GenBank/DDBJ databases">
        <title>Lysobacter sp. zong2l5, whole genome shotgun sequence.</title>
        <authorList>
            <person name="Zhang X."/>
            <person name="Feng G."/>
            <person name="Zhu H."/>
        </authorList>
    </citation>
    <scope>NUCLEOTIDE SEQUENCE [LARGE SCALE GENOMIC DNA]</scope>
    <source>
        <strain evidence="2">zong2l5</strain>
    </source>
</reference>
<comment type="caution">
    <text evidence="1">The sequence shown here is derived from an EMBL/GenBank/DDBJ whole genome shotgun (WGS) entry which is preliminary data.</text>
</comment>
<keyword evidence="2" id="KW-1185">Reference proteome</keyword>
<evidence type="ECO:0000313" key="2">
    <source>
        <dbReference type="Proteomes" id="UP000264492"/>
    </source>
</evidence>
<dbReference type="Proteomes" id="UP000264492">
    <property type="component" value="Unassembled WGS sequence"/>
</dbReference>
<dbReference type="AlphaFoldDB" id="A0A371JYB0"/>
<accession>A0A371JYB0</accession>